<reference evidence="3 4" key="1">
    <citation type="journal article" date="2015" name="Nat. Commun.">
        <title>Genomic and transcriptomic evidence for scavenging of diverse organic compounds by widespread deep-sea archaea.</title>
        <authorList>
            <person name="Li M."/>
            <person name="Baker B.J."/>
            <person name="Anantharaman K."/>
            <person name="Jain S."/>
            <person name="Breier J.A."/>
            <person name="Dick G.J."/>
        </authorList>
    </citation>
    <scope>NUCLEOTIDE SEQUENCE [LARGE SCALE GENOMIC DNA]</scope>
    <source>
        <strain evidence="3">Cayman_51_deep</strain>
    </source>
</reference>
<dbReference type="EMBL" id="PSPG01000012">
    <property type="protein sequence ID" value="PXF21087.1"/>
    <property type="molecule type" value="Genomic_DNA"/>
</dbReference>
<keyword evidence="2" id="KW-0472">Membrane</keyword>
<feature type="transmembrane region" description="Helical" evidence="2">
    <location>
        <begin position="323"/>
        <end position="347"/>
    </location>
</feature>
<feature type="transmembrane region" description="Helical" evidence="2">
    <location>
        <begin position="243"/>
        <end position="262"/>
    </location>
</feature>
<feature type="transmembrane region" description="Helical" evidence="2">
    <location>
        <begin position="215"/>
        <end position="231"/>
    </location>
</feature>
<feature type="transmembrane region" description="Helical" evidence="2">
    <location>
        <begin position="186"/>
        <end position="208"/>
    </location>
</feature>
<feature type="transmembrane region" description="Helical" evidence="2">
    <location>
        <begin position="115"/>
        <end position="134"/>
    </location>
</feature>
<keyword evidence="2" id="KW-0812">Transmembrane</keyword>
<evidence type="ECO:0000256" key="1">
    <source>
        <dbReference type="SAM" id="MobiDB-lite"/>
    </source>
</evidence>
<evidence type="ECO:0000313" key="3">
    <source>
        <dbReference type="EMBL" id="PXF21087.1"/>
    </source>
</evidence>
<sequence length="436" mass="47982">MADESNDDSFESRVKKALDTVDAASRKLEDSIREKFSKDPKPEGGGFGEEEGASDSSDTESLLVRTQEGIEKFGSRITSSVENANIPEKASGLGDWMRGAGKKIVSGLKAVGTHLPYIIPATVIFQTALWLAYLSEGSVSHGLVSSMVEGLGETGQDVAILISIFGLIGAKLISLDFDSHQAFDALSLHSGVVDVMVVLLLLSSVLYLLKKFQSLYYLSLVFIGSFVLRMVDVGEYSYDWTVIVSSAVGLFGFFSAVSIPLYRDRVKGPKRDSEIDTSLLIDSADDGAESSYLTPHVGELDSRMEQAPVTKPRRPSRRSEYELYEWVLLLANLILWPSVVIISIILGSGTEVKGSTYNLDDNYLMLLGPLVLTLFFFTILYKMDANARDGSLYAAEKQSYLDEMKKYLEARTSYLELVTLQAELRKQQIIGDSSEE</sequence>
<accession>A0A2V3HPN0</accession>
<keyword evidence="2" id="KW-1133">Transmembrane helix</keyword>
<evidence type="ECO:0000313" key="4">
    <source>
        <dbReference type="Proteomes" id="UP000248161"/>
    </source>
</evidence>
<comment type="caution">
    <text evidence="3">The sequence shown here is derived from an EMBL/GenBank/DDBJ whole genome shotgun (WGS) entry which is preliminary data.</text>
</comment>
<gene>
    <name evidence="3" type="ORF">CXX69_05755</name>
</gene>
<dbReference type="AlphaFoldDB" id="A0A2V3HPN0"/>
<dbReference type="Proteomes" id="UP000248161">
    <property type="component" value="Unassembled WGS sequence"/>
</dbReference>
<feature type="compositionally biased region" description="Basic and acidic residues" evidence="1">
    <location>
        <begin position="29"/>
        <end position="42"/>
    </location>
</feature>
<organism evidence="3 4">
    <name type="scientific">Candidatus Thalassarchaeum betae</name>
    <dbReference type="NCBI Taxonomy" id="2599289"/>
    <lineage>
        <taxon>Archaea</taxon>
        <taxon>Methanobacteriati</taxon>
        <taxon>Thermoplasmatota</taxon>
        <taxon>Candidatus Poseidoniia</taxon>
        <taxon>Candidatus Poseidoniales</taxon>
        <taxon>Candidatus Thalassarchaeaceae</taxon>
        <taxon>Candidatus Thalassarchaeum</taxon>
    </lineage>
</organism>
<name>A0A2V3HPN0_9ARCH</name>
<feature type="region of interest" description="Disordered" evidence="1">
    <location>
        <begin position="29"/>
        <end position="61"/>
    </location>
</feature>
<protein>
    <submittedName>
        <fullName evidence="3">Uncharacterized protein</fullName>
    </submittedName>
</protein>
<proteinExistence type="predicted"/>
<evidence type="ECO:0000256" key="2">
    <source>
        <dbReference type="SAM" id="Phobius"/>
    </source>
</evidence>
<feature type="transmembrane region" description="Helical" evidence="2">
    <location>
        <begin position="363"/>
        <end position="381"/>
    </location>
</feature>